<proteinExistence type="inferred from homology"/>
<reference evidence="7 8" key="1">
    <citation type="submission" date="2023-01" db="EMBL/GenBank/DDBJ databases">
        <title>Analysis of 21 Apiospora genomes using comparative genomics revels a genus with tremendous synthesis potential of carbohydrate active enzymes and secondary metabolites.</title>
        <authorList>
            <person name="Sorensen T."/>
        </authorList>
    </citation>
    <scope>NUCLEOTIDE SEQUENCE [LARGE SCALE GENOMIC DNA]</scope>
    <source>
        <strain evidence="7 8">CBS 114990</strain>
    </source>
</reference>
<dbReference type="InterPro" id="IPR036318">
    <property type="entry name" value="FAD-bd_PCMH-like_sf"/>
</dbReference>
<evidence type="ECO:0000256" key="1">
    <source>
        <dbReference type="ARBA" id="ARBA00005466"/>
    </source>
</evidence>
<keyword evidence="2" id="KW-0285">Flavoprotein</keyword>
<evidence type="ECO:0000256" key="4">
    <source>
        <dbReference type="ARBA" id="ARBA00023002"/>
    </source>
</evidence>
<keyword evidence="3" id="KW-0274">FAD</keyword>
<dbReference type="Gene3D" id="3.30.465.10">
    <property type="match status" value="1"/>
</dbReference>
<dbReference type="PROSITE" id="PS51387">
    <property type="entry name" value="FAD_PCMH"/>
    <property type="match status" value="1"/>
</dbReference>
<gene>
    <name evidence="7" type="ORF">PG997_010549</name>
</gene>
<keyword evidence="4" id="KW-0560">Oxidoreductase</keyword>
<dbReference type="PROSITE" id="PS51257">
    <property type="entry name" value="PROKAR_LIPOPROTEIN"/>
    <property type="match status" value="1"/>
</dbReference>
<evidence type="ECO:0000256" key="5">
    <source>
        <dbReference type="SAM" id="SignalP"/>
    </source>
</evidence>
<dbReference type="InterPro" id="IPR016169">
    <property type="entry name" value="FAD-bd_PCMH_sub2"/>
</dbReference>
<name>A0ABR1VX97_9PEZI</name>
<dbReference type="EMBL" id="JAQQWN010000007">
    <property type="protein sequence ID" value="KAK8075886.1"/>
    <property type="molecule type" value="Genomic_DNA"/>
</dbReference>
<evidence type="ECO:0000256" key="2">
    <source>
        <dbReference type="ARBA" id="ARBA00022630"/>
    </source>
</evidence>
<comment type="similarity">
    <text evidence="1">Belongs to the oxygen-dependent FAD-linked oxidoreductase family.</text>
</comment>
<feature type="chain" id="PRO_5046893250" description="FAD-binding PCMH-type domain-containing protein" evidence="5">
    <location>
        <begin position="25"/>
        <end position="285"/>
    </location>
</feature>
<evidence type="ECO:0000313" key="8">
    <source>
        <dbReference type="Proteomes" id="UP001433268"/>
    </source>
</evidence>
<keyword evidence="8" id="KW-1185">Reference proteome</keyword>
<evidence type="ECO:0000313" key="7">
    <source>
        <dbReference type="EMBL" id="KAK8075886.1"/>
    </source>
</evidence>
<dbReference type="InterPro" id="IPR006094">
    <property type="entry name" value="Oxid_FAD_bind_N"/>
</dbReference>
<dbReference type="RefSeq" id="XP_066666826.1">
    <property type="nucleotide sequence ID" value="XM_066814864.1"/>
</dbReference>
<dbReference type="InterPro" id="IPR016166">
    <property type="entry name" value="FAD-bd_PCMH"/>
</dbReference>
<dbReference type="Pfam" id="PF01565">
    <property type="entry name" value="FAD_binding_4"/>
    <property type="match status" value="1"/>
</dbReference>
<accession>A0ABR1VX97</accession>
<organism evidence="7 8">
    <name type="scientific">Apiospora hydei</name>
    <dbReference type="NCBI Taxonomy" id="1337664"/>
    <lineage>
        <taxon>Eukaryota</taxon>
        <taxon>Fungi</taxon>
        <taxon>Dikarya</taxon>
        <taxon>Ascomycota</taxon>
        <taxon>Pezizomycotina</taxon>
        <taxon>Sordariomycetes</taxon>
        <taxon>Xylariomycetidae</taxon>
        <taxon>Amphisphaeriales</taxon>
        <taxon>Apiosporaceae</taxon>
        <taxon>Apiospora</taxon>
    </lineage>
</organism>
<dbReference type="InterPro" id="IPR050416">
    <property type="entry name" value="FAD-linked_Oxidoreductase"/>
</dbReference>
<dbReference type="GeneID" id="92047924"/>
<protein>
    <recommendedName>
        <fullName evidence="6">FAD-binding PCMH-type domain-containing protein</fullName>
    </recommendedName>
</protein>
<feature type="signal peptide" evidence="5">
    <location>
        <begin position="1"/>
        <end position="24"/>
    </location>
</feature>
<sequence>MMKRSQSFTSLALLLLCQVSVACAEAVSNCCNALSQEASLAGKVYFPNTSNYRGLVESIWSASAALPPWCFVQPESAEDTAVVIQTLVSNECSFGILSGGHGDFPASNSIKEGVTIDFGRMNQTTYDPVEKIASIGPGSSWQPVYETLEPYGVTVTGGRAGGVGVAGFTTGGGNSFHSTSHGWACDNAKNFQVVLANGTIVDANADEHNDLWQALKGGSGNFGLVTRFDMYVIEFPDPTKPNIWGGIAQYELSAADDLTDAYVDFVENNHLDKNSSTMLYWVYTH</sequence>
<feature type="domain" description="FAD-binding PCMH-type" evidence="6">
    <location>
        <begin position="64"/>
        <end position="235"/>
    </location>
</feature>
<dbReference type="PANTHER" id="PTHR42973">
    <property type="entry name" value="BINDING OXIDOREDUCTASE, PUTATIVE (AFU_ORTHOLOGUE AFUA_1G17690)-RELATED"/>
    <property type="match status" value="1"/>
</dbReference>
<dbReference type="Proteomes" id="UP001433268">
    <property type="component" value="Unassembled WGS sequence"/>
</dbReference>
<keyword evidence="5" id="KW-0732">Signal</keyword>
<dbReference type="SUPFAM" id="SSF56176">
    <property type="entry name" value="FAD-binding/transporter-associated domain-like"/>
    <property type="match status" value="1"/>
</dbReference>
<comment type="caution">
    <text evidence="7">The sequence shown here is derived from an EMBL/GenBank/DDBJ whole genome shotgun (WGS) entry which is preliminary data.</text>
</comment>
<evidence type="ECO:0000256" key="3">
    <source>
        <dbReference type="ARBA" id="ARBA00022827"/>
    </source>
</evidence>
<dbReference type="PANTHER" id="PTHR42973:SF53">
    <property type="entry name" value="FAD-BINDING PCMH-TYPE DOMAIN-CONTAINING PROTEIN-RELATED"/>
    <property type="match status" value="1"/>
</dbReference>
<evidence type="ECO:0000259" key="6">
    <source>
        <dbReference type="PROSITE" id="PS51387"/>
    </source>
</evidence>